<evidence type="ECO:0000256" key="2">
    <source>
        <dbReference type="SAM" id="Phobius"/>
    </source>
</evidence>
<dbReference type="OMA" id="PPKNMKC"/>
<keyword evidence="4" id="KW-1185">Reference proteome</keyword>
<gene>
    <name evidence="3" type="ORF">CELE_F53G12.8</name>
    <name evidence="3 5" type="ORF">F53G12.8</name>
</gene>
<organism evidence="3 4">
    <name type="scientific">Caenorhabditis elegans</name>
    <dbReference type="NCBI Taxonomy" id="6239"/>
    <lineage>
        <taxon>Eukaryota</taxon>
        <taxon>Metazoa</taxon>
        <taxon>Ecdysozoa</taxon>
        <taxon>Nematoda</taxon>
        <taxon>Chromadorea</taxon>
        <taxon>Rhabditida</taxon>
        <taxon>Rhabditina</taxon>
        <taxon>Rhabditomorpha</taxon>
        <taxon>Rhabditoidea</taxon>
        <taxon>Rhabditidae</taxon>
        <taxon>Peloderinae</taxon>
        <taxon>Caenorhabditis</taxon>
    </lineage>
</organism>
<feature type="compositionally biased region" description="Basic and acidic residues" evidence="1">
    <location>
        <begin position="132"/>
        <end position="177"/>
    </location>
</feature>
<dbReference type="PaxDb" id="6239-F53G12.8"/>
<dbReference type="CTD" id="171604"/>
<accession>O01800</accession>
<keyword evidence="2" id="KW-0812">Transmembrane</keyword>
<dbReference type="AlphaFoldDB" id="O01800"/>
<evidence type="ECO:0000313" key="3">
    <source>
        <dbReference type="EMBL" id="CCD71707.1"/>
    </source>
</evidence>
<dbReference type="EMBL" id="BX284601">
    <property type="protein sequence ID" value="CCD71707.1"/>
    <property type="molecule type" value="Genomic_DNA"/>
</dbReference>
<keyword evidence="2" id="KW-0472">Membrane</keyword>
<keyword evidence="2" id="KW-1133">Transmembrane helix</keyword>
<feature type="compositionally biased region" description="Basic and acidic residues" evidence="1">
    <location>
        <begin position="71"/>
        <end position="83"/>
    </location>
</feature>
<dbReference type="HOGENOM" id="CLU_1519214_0_0_1"/>
<dbReference type="STRING" id="6239.F53G12.8.1"/>
<dbReference type="FunCoup" id="O01800">
    <property type="interactions" value="81"/>
</dbReference>
<dbReference type="eggNOG" id="ENOG502TIGN">
    <property type="taxonomic scope" value="Eukaryota"/>
</dbReference>
<proteinExistence type="predicted"/>
<name>O01800_CAEEL</name>
<evidence type="ECO:0000256" key="1">
    <source>
        <dbReference type="SAM" id="MobiDB-lite"/>
    </source>
</evidence>
<evidence type="ECO:0000313" key="5">
    <source>
        <dbReference type="WormBase" id="F53G12.8"/>
    </source>
</evidence>
<dbReference type="AGR" id="WB:WBGene00018773"/>
<evidence type="ECO:0000313" key="4">
    <source>
        <dbReference type="Proteomes" id="UP000001940"/>
    </source>
</evidence>
<sequence>MGIKNVFPNFRTCSVLVAQKNQSEFQMILVPLLFLLPILLCGGKKKKANKNVKEASKVNSLVPPSTSTDPLKTKEKEMKKEEAPGAPDAPTKPKSPPKPVVQDTKLAEVLPESEKEDEMKNGIQLPNPPKNLKCESEIAPKEKPAADEKKDEKKDESKKDKKEEKKEEKKKENDEIM</sequence>
<dbReference type="PeptideAtlas" id="O01800"/>
<dbReference type="KEGG" id="cel:CELE_F53G12.8"/>
<dbReference type="RefSeq" id="NP_490678.3">
    <property type="nucleotide sequence ID" value="NM_058277.3"/>
</dbReference>
<dbReference type="InParanoid" id="O01800"/>
<protein>
    <submittedName>
        <fullName evidence="3">Uncharacterized protein</fullName>
    </submittedName>
</protein>
<dbReference type="OrthoDB" id="5876202at2759"/>
<dbReference type="Proteomes" id="UP000001940">
    <property type="component" value="Chromosome I"/>
</dbReference>
<dbReference type="DIP" id="DIP-26291N"/>
<dbReference type="SMR" id="O01800"/>
<dbReference type="Bgee" id="WBGene00018773">
    <property type="expression patterns" value="Expressed in adult organism and 2 other cell types or tissues"/>
</dbReference>
<dbReference type="UCSC" id="F53G12.8">
    <property type="organism name" value="c. elegans"/>
</dbReference>
<dbReference type="WormBase" id="F53G12.8">
    <property type="protein sequence ID" value="CE36697"/>
    <property type="gene ID" value="WBGene00018773"/>
</dbReference>
<reference evidence="3 4" key="1">
    <citation type="journal article" date="1998" name="Science">
        <title>Genome sequence of the nematode C. elegans: a platform for investigating biology.</title>
        <authorList>
            <consortium name="The C. elegans sequencing consortium"/>
            <person name="Sulson J.E."/>
            <person name="Waterston R."/>
        </authorList>
    </citation>
    <scope>NUCLEOTIDE SEQUENCE [LARGE SCALE GENOMIC DNA]</scope>
    <source>
        <strain evidence="3 4">Bristol N2</strain>
    </source>
</reference>
<feature type="transmembrane region" description="Helical" evidence="2">
    <location>
        <begin position="25"/>
        <end position="43"/>
    </location>
</feature>
<feature type="region of interest" description="Disordered" evidence="1">
    <location>
        <begin position="49"/>
        <end position="177"/>
    </location>
</feature>
<dbReference type="GeneID" id="171604"/>